<name>A0A0R1GRI6_9LACO</name>
<feature type="domain" description="BppU N-terminal" evidence="1">
    <location>
        <begin position="35"/>
        <end position="162"/>
    </location>
</feature>
<comment type="caution">
    <text evidence="2">The sequence shown here is derived from an EMBL/GenBank/DDBJ whole genome shotgun (WGS) entry which is preliminary data.</text>
</comment>
<dbReference type="EMBL" id="AZDA01000092">
    <property type="protein sequence ID" value="KRK34372.1"/>
    <property type="molecule type" value="Genomic_DNA"/>
</dbReference>
<dbReference type="STRING" id="1423726.FC07_GL000580"/>
<dbReference type="RefSeq" id="WP_057905011.1">
    <property type="nucleotide sequence ID" value="NZ_AZDA01000092.1"/>
</dbReference>
<dbReference type="Proteomes" id="UP000051461">
    <property type="component" value="Unassembled WGS sequence"/>
</dbReference>
<evidence type="ECO:0000313" key="3">
    <source>
        <dbReference type="Proteomes" id="UP000051461"/>
    </source>
</evidence>
<dbReference type="InterPro" id="IPR018913">
    <property type="entry name" value="BppU_N"/>
</dbReference>
<dbReference type="Gene3D" id="2.60.40.3350">
    <property type="match status" value="1"/>
</dbReference>
<gene>
    <name evidence="2" type="ORF">FC07_GL000580</name>
</gene>
<dbReference type="PATRIC" id="fig|1423726.3.peg.596"/>
<proteinExistence type="predicted"/>
<dbReference type="OrthoDB" id="1884875at2"/>
<reference evidence="2 3" key="1">
    <citation type="journal article" date="2015" name="Genome Announc.">
        <title>Expanding the biotechnology potential of lactobacilli through comparative genomics of 213 strains and associated genera.</title>
        <authorList>
            <person name="Sun Z."/>
            <person name="Harris H.M."/>
            <person name="McCann A."/>
            <person name="Guo C."/>
            <person name="Argimon S."/>
            <person name="Zhang W."/>
            <person name="Yang X."/>
            <person name="Jeffery I.B."/>
            <person name="Cooney J.C."/>
            <person name="Kagawa T.F."/>
            <person name="Liu W."/>
            <person name="Song Y."/>
            <person name="Salvetti E."/>
            <person name="Wrobel A."/>
            <person name="Rasinkangas P."/>
            <person name="Parkhill J."/>
            <person name="Rea M.C."/>
            <person name="O'Sullivan O."/>
            <person name="Ritari J."/>
            <person name="Douillard F.P."/>
            <person name="Paul Ross R."/>
            <person name="Yang R."/>
            <person name="Briner A.E."/>
            <person name="Felis G.E."/>
            <person name="de Vos W.M."/>
            <person name="Barrangou R."/>
            <person name="Klaenhammer T.R."/>
            <person name="Caufield P.W."/>
            <person name="Cui Y."/>
            <person name="Zhang H."/>
            <person name="O'Toole P.W."/>
        </authorList>
    </citation>
    <scope>NUCLEOTIDE SEQUENCE [LARGE SCALE GENOMIC DNA]</scope>
    <source>
        <strain evidence="2 3">DSM 20003</strain>
    </source>
</reference>
<evidence type="ECO:0000313" key="2">
    <source>
        <dbReference type="EMBL" id="KRK34372.1"/>
    </source>
</evidence>
<dbReference type="AlphaFoldDB" id="A0A0R1GRI6"/>
<protein>
    <submittedName>
        <fullName evidence="2">Minor capsid protein</fullName>
    </submittedName>
</protein>
<dbReference type="Pfam" id="PF10651">
    <property type="entry name" value="BppU_N"/>
    <property type="match status" value="1"/>
</dbReference>
<keyword evidence="3" id="KW-1185">Reference proteome</keyword>
<organism evidence="2 3">
    <name type="scientific">Loigolactobacillus bifermentans DSM 20003</name>
    <dbReference type="NCBI Taxonomy" id="1423726"/>
    <lineage>
        <taxon>Bacteria</taxon>
        <taxon>Bacillati</taxon>
        <taxon>Bacillota</taxon>
        <taxon>Bacilli</taxon>
        <taxon>Lactobacillales</taxon>
        <taxon>Lactobacillaceae</taxon>
        <taxon>Loigolactobacillus</taxon>
    </lineage>
</organism>
<accession>A0A0R1GRI6</accession>
<sequence length="363" mass="40190">MEVLTYRIGKDKRSLVGPSDSITSDHVLNWSGSQDNLWVQGRQYEEGLRQVLVNVLNSDGTVYNLTGFNYIFEGFTPDGTHRIYDSKHGIAVDPVNGQFRFDFPKQAFATAGSYKQAFFRLMKDGQSVTTLEFDMTVLSDMVISGIVPSTYISPLDDILEQYYKKYTDADADILAIKTKWEKTIGDAFDKWTSDYKSIENTVTNLQTQLQVLTAEIKSDQIVTIPMMQGWIDKIANIIANMHVLTTLKVGRMTLADSDNIYPTIHAYIYQYGAGVAQANIDIGGGSTVYDIPVRAERLTPTSINIYIDSEAAKKLFSGFSMVDNPEVSVDGSFAYITSGSYGLAIEAKGSAVTGFTVDSAFKI</sequence>
<evidence type="ECO:0000259" key="1">
    <source>
        <dbReference type="Pfam" id="PF10651"/>
    </source>
</evidence>